<gene>
    <name evidence="1" type="ORF">BN1211_2208</name>
</gene>
<dbReference type="EMBL" id="CDQK01000002">
    <property type="protein sequence ID" value="CEP21980.1"/>
    <property type="molecule type" value="Genomic_DNA"/>
</dbReference>
<organism evidence="1 2">
    <name type="scientific">Cyberlindnera jadinii (strain ATCC 18201 / CBS 1600 / BCRC 20928 / JCM 3617 / NBRC 0987 / NRRL Y-1542)</name>
    <name type="common">Torula yeast</name>
    <name type="synonym">Candida utilis</name>
    <dbReference type="NCBI Taxonomy" id="983966"/>
    <lineage>
        <taxon>Eukaryota</taxon>
        <taxon>Fungi</taxon>
        <taxon>Dikarya</taxon>
        <taxon>Ascomycota</taxon>
        <taxon>Saccharomycotina</taxon>
        <taxon>Saccharomycetes</taxon>
        <taxon>Phaffomycetales</taxon>
        <taxon>Phaffomycetaceae</taxon>
        <taxon>Cyberlindnera</taxon>
    </lineage>
</organism>
<proteinExistence type="predicted"/>
<protein>
    <submittedName>
        <fullName evidence="1">Uncharacterized protein</fullName>
    </submittedName>
</protein>
<accession>A0A0H5C246</accession>
<evidence type="ECO:0000313" key="1">
    <source>
        <dbReference type="EMBL" id="CEP21980.1"/>
    </source>
</evidence>
<sequence length="377" mass="43358">MMRRRACGAESKRRALKKTTRLVASMSHFICGYVSSNMNMEHKPRFYDSSDVEGYAACNKGYVLFYDRDDSSCVVAYHVPYEYCSSPYPPLDEVVDEHVEYMELMASREARQREQLEKRALEEYHDVSSSYSMEFSYVLQDETNATSECSKASVEETTYNSTPQKDHCLPMASVYTSSGSADGPQAHCWFSQANADPLGDEALYTNEQKSFLAVDKCVLEYVSNVEPNEKSKHPFELDPAYDSEIYSLDSEYILELQKQEDAFQKVITGSNNADDGGSNEDSERATLRFQSQMLSPHVPSSEVSDLKDQSLRIIEQLHEELTNDIIKIQQLHELNSQRLRLQLDNSIQQTRNQYDELYARARINTEFYRKQLCILFQ</sequence>
<reference evidence="2" key="1">
    <citation type="journal article" date="2015" name="J. Biotechnol.">
        <title>The structure of the Cyberlindnera jadinii genome and its relation to Candida utilis analyzed by the occurrence of single nucleotide polymorphisms.</title>
        <authorList>
            <person name="Rupp O."/>
            <person name="Brinkrolf K."/>
            <person name="Buerth C."/>
            <person name="Kunigo M."/>
            <person name="Schneider J."/>
            <person name="Jaenicke S."/>
            <person name="Goesmann A."/>
            <person name="Puehler A."/>
            <person name="Jaeger K.-E."/>
            <person name="Ernst J.F."/>
        </authorList>
    </citation>
    <scope>NUCLEOTIDE SEQUENCE [LARGE SCALE GENOMIC DNA]</scope>
    <source>
        <strain evidence="2">ATCC 18201 / CBS 1600 / BCRC 20928 / JCM 3617 / NBRC 0987 / NRRL Y-1542</strain>
    </source>
</reference>
<dbReference type="Proteomes" id="UP000038830">
    <property type="component" value="Unassembled WGS sequence"/>
</dbReference>
<name>A0A0H5C246_CYBJN</name>
<dbReference type="AlphaFoldDB" id="A0A0H5C246"/>
<evidence type="ECO:0000313" key="2">
    <source>
        <dbReference type="Proteomes" id="UP000038830"/>
    </source>
</evidence>